<proteinExistence type="predicted"/>
<accession>A0ABS3WAD9</accession>
<protein>
    <submittedName>
        <fullName evidence="1">Uncharacterized protein</fullName>
    </submittedName>
</protein>
<organism evidence="1 2">
    <name type="scientific">Paenibacillus artemisiicola</name>
    <dbReference type="NCBI Taxonomy" id="1172618"/>
    <lineage>
        <taxon>Bacteria</taxon>
        <taxon>Bacillati</taxon>
        <taxon>Bacillota</taxon>
        <taxon>Bacilli</taxon>
        <taxon>Bacillales</taxon>
        <taxon>Paenibacillaceae</taxon>
        <taxon>Paenibacillus</taxon>
    </lineage>
</organism>
<gene>
    <name evidence="1" type="ORF">I8J29_13855</name>
</gene>
<keyword evidence="2" id="KW-1185">Reference proteome</keyword>
<dbReference type="RefSeq" id="WP_208848156.1">
    <property type="nucleotide sequence ID" value="NZ_JAGGDJ010000008.1"/>
</dbReference>
<dbReference type="SUPFAM" id="SSF56524">
    <property type="entry name" value="Oxidoreductase molybdopterin-binding domain"/>
    <property type="match status" value="1"/>
</dbReference>
<dbReference type="EMBL" id="JAGGDJ010000008">
    <property type="protein sequence ID" value="MBO7745291.1"/>
    <property type="molecule type" value="Genomic_DNA"/>
</dbReference>
<dbReference type="Proteomes" id="UP000670947">
    <property type="component" value="Unassembled WGS sequence"/>
</dbReference>
<comment type="caution">
    <text evidence="1">The sequence shown here is derived from an EMBL/GenBank/DDBJ whole genome shotgun (WGS) entry which is preliminary data.</text>
</comment>
<reference evidence="1 2" key="1">
    <citation type="submission" date="2021-03" db="EMBL/GenBank/DDBJ databases">
        <title>Paenibacillus artemisicola MWE-103 whole genome sequence.</title>
        <authorList>
            <person name="Ham Y.J."/>
        </authorList>
    </citation>
    <scope>NUCLEOTIDE SEQUENCE [LARGE SCALE GENOMIC DNA]</scope>
    <source>
        <strain evidence="1 2">MWE-103</strain>
    </source>
</reference>
<evidence type="ECO:0000313" key="2">
    <source>
        <dbReference type="Proteomes" id="UP000670947"/>
    </source>
</evidence>
<evidence type="ECO:0000313" key="1">
    <source>
        <dbReference type="EMBL" id="MBO7745291.1"/>
    </source>
</evidence>
<dbReference type="InterPro" id="IPR036374">
    <property type="entry name" value="OxRdtase_Mopterin-bd_sf"/>
</dbReference>
<sequence>MTQQHQQRIAVHEGDRAPVLFSPEEMAASAGIVFPLAERVSGAAGDAFDFGAWFARFREREGADPGEPLPTHLKLEAADAFEAVIPWEQLTDAAVQFALDGAPLPKNGPIRLFVPNGSSECLNVKSIVAFRLLRDEARRGEASYGFKRTFSADDIRIKKP</sequence>
<name>A0ABS3WAD9_9BACL</name>